<dbReference type="Proteomes" id="UP001597297">
    <property type="component" value="Unassembled WGS sequence"/>
</dbReference>
<dbReference type="InterPro" id="IPR010287">
    <property type="entry name" value="DUF892_YciF-like"/>
</dbReference>
<protein>
    <submittedName>
        <fullName evidence="1">Ferritin-like domain-containing protein</fullName>
    </submittedName>
</protein>
<sequence>MKLDSLEKLLVHEMKDLYSAEKQILKALPKMAEAAHNPHLKKVFEDHFEETKTHISRIESAFASLDYEPGGEHCSGAEGLIKEGEDMIGMDGDEQIKDAGLICAAQRVEHYEMAGYGNIVALANALGINEISKLMRESLEEEGKADRDLTYIAQKEVLFLGSVA</sequence>
<accession>A0ABW5DYZ3</accession>
<dbReference type="PANTHER" id="PTHR30565:SF9">
    <property type="entry name" value="PROTEIN YCIF"/>
    <property type="match status" value="1"/>
</dbReference>
<keyword evidence="2" id="KW-1185">Reference proteome</keyword>
<dbReference type="Pfam" id="PF05974">
    <property type="entry name" value="DUF892"/>
    <property type="match status" value="1"/>
</dbReference>
<gene>
    <name evidence="1" type="ORF">ACFSQZ_00670</name>
</gene>
<reference evidence="2" key="1">
    <citation type="journal article" date="2019" name="Int. J. Syst. Evol. Microbiol.">
        <title>The Global Catalogue of Microorganisms (GCM) 10K type strain sequencing project: providing services to taxonomists for standard genome sequencing and annotation.</title>
        <authorList>
            <consortium name="The Broad Institute Genomics Platform"/>
            <consortium name="The Broad Institute Genome Sequencing Center for Infectious Disease"/>
            <person name="Wu L."/>
            <person name="Ma J."/>
        </authorList>
    </citation>
    <scope>NUCLEOTIDE SEQUENCE [LARGE SCALE GENOMIC DNA]</scope>
    <source>
        <strain evidence="2">JCM 16545</strain>
    </source>
</reference>
<evidence type="ECO:0000313" key="2">
    <source>
        <dbReference type="Proteomes" id="UP001597297"/>
    </source>
</evidence>
<dbReference type="Gene3D" id="1.20.1260.10">
    <property type="match status" value="1"/>
</dbReference>
<organism evidence="1 2">
    <name type="scientific">Rubritalea spongiae</name>
    <dbReference type="NCBI Taxonomy" id="430797"/>
    <lineage>
        <taxon>Bacteria</taxon>
        <taxon>Pseudomonadati</taxon>
        <taxon>Verrucomicrobiota</taxon>
        <taxon>Verrucomicrobiia</taxon>
        <taxon>Verrucomicrobiales</taxon>
        <taxon>Rubritaleaceae</taxon>
        <taxon>Rubritalea</taxon>
    </lineage>
</organism>
<comment type="caution">
    <text evidence="1">The sequence shown here is derived from an EMBL/GenBank/DDBJ whole genome shotgun (WGS) entry which is preliminary data.</text>
</comment>
<dbReference type="InterPro" id="IPR009078">
    <property type="entry name" value="Ferritin-like_SF"/>
</dbReference>
<dbReference type="InterPro" id="IPR047114">
    <property type="entry name" value="YciF"/>
</dbReference>
<proteinExistence type="predicted"/>
<dbReference type="SUPFAM" id="SSF47240">
    <property type="entry name" value="Ferritin-like"/>
    <property type="match status" value="1"/>
</dbReference>
<name>A0ABW5DYZ3_9BACT</name>
<evidence type="ECO:0000313" key="1">
    <source>
        <dbReference type="EMBL" id="MFD2274969.1"/>
    </source>
</evidence>
<dbReference type="CDD" id="cd07909">
    <property type="entry name" value="YciF"/>
    <property type="match status" value="1"/>
</dbReference>
<dbReference type="RefSeq" id="WP_377096196.1">
    <property type="nucleotide sequence ID" value="NZ_JBHSJM010000001.1"/>
</dbReference>
<dbReference type="EMBL" id="JBHUJC010000001">
    <property type="protein sequence ID" value="MFD2274969.1"/>
    <property type="molecule type" value="Genomic_DNA"/>
</dbReference>
<dbReference type="PANTHER" id="PTHR30565">
    <property type="entry name" value="PROTEIN YCIF"/>
    <property type="match status" value="1"/>
</dbReference>
<dbReference type="InterPro" id="IPR012347">
    <property type="entry name" value="Ferritin-like"/>
</dbReference>